<keyword evidence="10" id="KW-0862">Zinc</keyword>
<keyword evidence="7 19" id="KW-0732">Signal</keyword>
<evidence type="ECO:0000256" key="9">
    <source>
        <dbReference type="ARBA" id="ARBA00022786"/>
    </source>
</evidence>
<evidence type="ECO:0000256" key="5">
    <source>
        <dbReference type="ARBA" id="ARBA00022692"/>
    </source>
</evidence>
<dbReference type="Pfam" id="PF14380">
    <property type="entry name" value="WAK_assoc"/>
    <property type="match status" value="1"/>
</dbReference>
<dbReference type="EMBL" id="JBBPBN010000171">
    <property type="protein sequence ID" value="KAK8974233.1"/>
    <property type="molecule type" value="Genomic_DNA"/>
</dbReference>
<dbReference type="PANTHER" id="PTHR46279:SF2">
    <property type="entry name" value="RING-H2 FINGER PROTEIN ATL21A-RELATED"/>
    <property type="match status" value="1"/>
</dbReference>
<dbReference type="InterPro" id="IPR001841">
    <property type="entry name" value="Znf_RING"/>
</dbReference>
<proteinExistence type="inferred from homology"/>
<comment type="catalytic activity">
    <reaction evidence="15">
        <text>L-threonyl-[protein] + ATP = O-phospho-L-threonyl-[protein] + ADP + H(+)</text>
        <dbReference type="Rhea" id="RHEA:46608"/>
        <dbReference type="Rhea" id="RHEA-COMP:11060"/>
        <dbReference type="Rhea" id="RHEA-COMP:11605"/>
        <dbReference type="ChEBI" id="CHEBI:15378"/>
        <dbReference type="ChEBI" id="CHEBI:30013"/>
        <dbReference type="ChEBI" id="CHEBI:30616"/>
        <dbReference type="ChEBI" id="CHEBI:61977"/>
        <dbReference type="ChEBI" id="CHEBI:456216"/>
        <dbReference type="EC" id="2.7.11.1"/>
    </reaction>
</comment>
<evidence type="ECO:0000256" key="3">
    <source>
        <dbReference type="ARBA" id="ARBA00004906"/>
    </source>
</evidence>
<evidence type="ECO:0000256" key="17">
    <source>
        <dbReference type="PROSITE-ProRule" id="PRU00175"/>
    </source>
</evidence>
<evidence type="ECO:0000313" key="22">
    <source>
        <dbReference type="Proteomes" id="UP001396334"/>
    </source>
</evidence>
<comment type="catalytic activity">
    <reaction evidence="16">
        <text>L-seryl-[protein] + ATP = O-phospho-L-seryl-[protein] + ADP + H(+)</text>
        <dbReference type="Rhea" id="RHEA:17989"/>
        <dbReference type="Rhea" id="RHEA-COMP:9863"/>
        <dbReference type="Rhea" id="RHEA-COMP:11604"/>
        <dbReference type="ChEBI" id="CHEBI:15378"/>
        <dbReference type="ChEBI" id="CHEBI:29999"/>
        <dbReference type="ChEBI" id="CHEBI:30616"/>
        <dbReference type="ChEBI" id="CHEBI:83421"/>
        <dbReference type="ChEBI" id="CHEBI:456216"/>
        <dbReference type="EC" id="2.7.11.1"/>
    </reaction>
</comment>
<dbReference type="Proteomes" id="UP001396334">
    <property type="component" value="Unassembled WGS sequence"/>
</dbReference>
<evidence type="ECO:0000256" key="6">
    <source>
        <dbReference type="ARBA" id="ARBA00022723"/>
    </source>
</evidence>
<keyword evidence="11 18" id="KW-1133">Transmembrane helix</keyword>
<dbReference type="InterPro" id="IPR032872">
    <property type="entry name" value="WAK_assoc_C"/>
</dbReference>
<feature type="transmembrane region" description="Helical" evidence="18">
    <location>
        <begin position="240"/>
        <end position="262"/>
    </location>
</feature>
<comment type="subcellular location">
    <subcellularLocation>
        <location evidence="2">Membrane</location>
        <topology evidence="2">Single-pass membrane protein</topology>
    </subcellularLocation>
</comment>
<evidence type="ECO:0000256" key="19">
    <source>
        <dbReference type="SAM" id="SignalP"/>
    </source>
</evidence>
<evidence type="ECO:0000256" key="12">
    <source>
        <dbReference type="ARBA" id="ARBA00023136"/>
    </source>
</evidence>
<gene>
    <name evidence="21" type="ORF">V6N11_034602</name>
</gene>
<evidence type="ECO:0000256" key="4">
    <source>
        <dbReference type="ARBA" id="ARBA00022679"/>
    </source>
</evidence>
<dbReference type="Pfam" id="PF13639">
    <property type="entry name" value="zf-RING_2"/>
    <property type="match status" value="1"/>
</dbReference>
<dbReference type="Pfam" id="PF13947">
    <property type="entry name" value="GUB_WAK_bind"/>
    <property type="match status" value="1"/>
</dbReference>
<evidence type="ECO:0000256" key="13">
    <source>
        <dbReference type="ARBA" id="ARBA00023180"/>
    </source>
</evidence>
<comment type="catalytic activity">
    <reaction evidence="1">
        <text>S-ubiquitinyl-[E2 ubiquitin-conjugating enzyme]-L-cysteine + [acceptor protein]-L-lysine = [E2 ubiquitin-conjugating enzyme]-L-cysteine + N(6)-ubiquitinyl-[acceptor protein]-L-lysine.</text>
        <dbReference type="EC" id="2.3.2.27"/>
    </reaction>
</comment>
<dbReference type="InterPro" id="IPR025287">
    <property type="entry name" value="WAK_GUB"/>
</dbReference>
<evidence type="ECO:0000256" key="15">
    <source>
        <dbReference type="ARBA" id="ARBA00047899"/>
    </source>
</evidence>
<evidence type="ECO:0000256" key="2">
    <source>
        <dbReference type="ARBA" id="ARBA00004167"/>
    </source>
</evidence>
<keyword evidence="5 18" id="KW-0812">Transmembrane</keyword>
<dbReference type="Gene3D" id="3.30.40.10">
    <property type="entry name" value="Zinc/RING finger domain, C3HC4 (zinc finger)"/>
    <property type="match status" value="1"/>
</dbReference>
<feature type="chain" id="PRO_5045751994" description="RING-type domain-containing protein" evidence="19">
    <location>
        <begin position="24"/>
        <end position="378"/>
    </location>
</feature>
<evidence type="ECO:0000256" key="16">
    <source>
        <dbReference type="ARBA" id="ARBA00048679"/>
    </source>
</evidence>
<dbReference type="PROSITE" id="PS50089">
    <property type="entry name" value="ZF_RING_2"/>
    <property type="match status" value="1"/>
</dbReference>
<keyword evidence="6" id="KW-0479">Metal-binding</keyword>
<protein>
    <recommendedName>
        <fullName evidence="20">RING-type domain-containing protein</fullName>
    </recommendedName>
</protein>
<evidence type="ECO:0000259" key="20">
    <source>
        <dbReference type="PROSITE" id="PS50089"/>
    </source>
</evidence>
<dbReference type="InterPro" id="IPR013083">
    <property type="entry name" value="Znf_RING/FYVE/PHD"/>
</dbReference>
<reference evidence="21 22" key="1">
    <citation type="journal article" date="2024" name="G3 (Bethesda)">
        <title>Genome assembly of Hibiscus sabdariffa L. provides insights into metabolisms of medicinal natural products.</title>
        <authorList>
            <person name="Kim T."/>
        </authorList>
    </citation>
    <scope>NUCLEOTIDE SEQUENCE [LARGE SCALE GENOMIC DNA]</scope>
    <source>
        <strain evidence="21">TK-2024</strain>
        <tissue evidence="21">Old leaves</tissue>
    </source>
</reference>
<comment type="pathway">
    <text evidence="3">Protein modification; protein ubiquitination.</text>
</comment>
<keyword evidence="4" id="KW-0808">Transferase</keyword>
<dbReference type="SUPFAM" id="SSF57850">
    <property type="entry name" value="RING/U-box"/>
    <property type="match status" value="1"/>
</dbReference>
<accession>A0ABR2NDI1</accession>
<dbReference type="SMART" id="SM00184">
    <property type="entry name" value="RING"/>
    <property type="match status" value="1"/>
</dbReference>
<comment type="caution">
    <text evidence="21">The sequence shown here is derived from an EMBL/GenBank/DDBJ whole genome shotgun (WGS) entry which is preliminary data.</text>
</comment>
<keyword evidence="8 17" id="KW-0863">Zinc-finger</keyword>
<comment type="similarity">
    <text evidence="14">Belongs to the RING-type zinc finger family. ATL subfamily.</text>
</comment>
<evidence type="ECO:0000256" key="18">
    <source>
        <dbReference type="SAM" id="Phobius"/>
    </source>
</evidence>
<keyword evidence="12 18" id="KW-0472">Membrane</keyword>
<evidence type="ECO:0000256" key="10">
    <source>
        <dbReference type="ARBA" id="ARBA00022833"/>
    </source>
</evidence>
<evidence type="ECO:0000256" key="7">
    <source>
        <dbReference type="ARBA" id="ARBA00022729"/>
    </source>
</evidence>
<name>A0ABR2NDI1_9ROSI</name>
<evidence type="ECO:0000313" key="21">
    <source>
        <dbReference type="EMBL" id="KAK8974233.1"/>
    </source>
</evidence>
<evidence type="ECO:0000256" key="11">
    <source>
        <dbReference type="ARBA" id="ARBA00022989"/>
    </source>
</evidence>
<evidence type="ECO:0000256" key="1">
    <source>
        <dbReference type="ARBA" id="ARBA00000900"/>
    </source>
</evidence>
<dbReference type="InterPro" id="IPR046948">
    <property type="entry name" value="ATL20-22-like"/>
</dbReference>
<dbReference type="CDD" id="cd16461">
    <property type="entry name" value="RING-H2_EL5-like"/>
    <property type="match status" value="1"/>
</dbReference>
<sequence length="378" mass="41481">MDSLIFFSVLFLLLCAAAAAAAAAPPCPTARCGKNKVPIRFPFRLQGKQPESCGYPGFNIGCESQYTISLNLPYSGEFFVRDINYLDQQIDLYDPYDCIPKRLLSLNLSGSPFVAIFRQNYTFLNCPTQVTKSRFNSIDCLSNSTNSVLATSSARLASKMVSSSCRIITTLPIPVSWTTTDDEEFTAALDADIQLTWNAPQCGVCEEQGGICGLKSNSSEEIACFHTPRRKAEGLQAFKVISLCIALPALAGAIGIAVFAYYQERSNRAREIRMQLNNGTAEVLPQLAVVVTGLDESTIESYEKIVLGESRRVPGPNDSTCPICLSEYLSQDTIRCIPECKHCFHVECIDEWLRVSSMCPVCRNSPSKEDAGSHNDPV</sequence>
<evidence type="ECO:0000256" key="8">
    <source>
        <dbReference type="ARBA" id="ARBA00022771"/>
    </source>
</evidence>
<keyword evidence="9" id="KW-0833">Ubl conjugation pathway</keyword>
<feature type="signal peptide" evidence="19">
    <location>
        <begin position="1"/>
        <end position="23"/>
    </location>
</feature>
<keyword evidence="22" id="KW-1185">Reference proteome</keyword>
<organism evidence="21 22">
    <name type="scientific">Hibiscus sabdariffa</name>
    <name type="common">roselle</name>
    <dbReference type="NCBI Taxonomy" id="183260"/>
    <lineage>
        <taxon>Eukaryota</taxon>
        <taxon>Viridiplantae</taxon>
        <taxon>Streptophyta</taxon>
        <taxon>Embryophyta</taxon>
        <taxon>Tracheophyta</taxon>
        <taxon>Spermatophyta</taxon>
        <taxon>Magnoliopsida</taxon>
        <taxon>eudicotyledons</taxon>
        <taxon>Gunneridae</taxon>
        <taxon>Pentapetalae</taxon>
        <taxon>rosids</taxon>
        <taxon>malvids</taxon>
        <taxon>Malvales</taxon>
        <taxon>Malvaceae</taxon>
        <taxon>Malvoideae</taxon>
        <taxon>Hibiscus</taxon>
    </lineage>
</organism>
<feature type="domain" description="RING-type" evidence="20">
    <location>
        <begin position="321"/>
        <end position="363"/>
    </location>
</feature>
<keyword evidence="13" id="KW-0325">Glycoprotein</keyword>
<dbReference type="PANTHER" id="PTHR46279">
    <property type="entry name" value="RING/U-BOX SUPERFAMILY PROTEIN"/>
    <property type="match status" value="1"/>
</dbReference>
<evidence type="ECO:0000256" key="14">
    <source>
        <dbReference type="ARBA" id="ARBA00024209"/>
    </source>
</evidence>